<dbReference type="SMART" id="SM00327">
    <property type="entry name" value="VWA"/>
    <property type="match status" value="1"/>
</dbReference>
<name>A0A941BB23_9BURK</name>
<dbReference type="PANTHER" id="PTHR41248">
    <property type="entry name" value="NORD PROTEIN"/>
    <property type="match status" value="1"/>
</dbReference>
<evidence type="ECO:0000313" key="2">
    <source>
        <dbReference type="EMBL" id="MBQ0930420.1"/>
    </source>
</evidence>
<dbReference type="RefSeq" id="WP_210853139.1">
    <property type="nucleotide sequence ID" value="NZ_JAGQDD010000004.1"/>
</dbReference>
<keyword evidence="3" id="KW-1185">Reference proteome</keyword>
<dbReference type="Gene3D" id="3.40.50.410">
    <property type="entry name" value="von Willebrand factor, type A domain"/>
    <property type="match status" value="1"/>
</dbReference>
<dbReference type="EMBL" id="JAGQDD010000004">
    <property type="protein sequence ID" value="MBQ0930420.1"/>
    <property type="molecule type" value="Genomic_DNA"/>
</dbReference>
<feature type="domain" description="VWFA" evidence="1">
    <location>
        <begin position="568"/>
        <end position="757"/>
    </location>
</feature>
<dbReference type="AlphaFoldDB" id="A0A941BB23"/>
<dbReference type="PANTHER" id="PTHR41248:SF1">
    <property type="entry name" value="NORD PROTEIN"/>
    <property type="match status" value="1"/>
</dbReference>
<dbReference type="PROSITE" id="PS50234">
    <property type="entry name" value="VWFA"/>
    <property type="match status" value="1"/>
</dbReference>
<evidence type="ECO:0000259" key="1">
    <source>
        <dbReference type="PROSITE" id="PS50234"/>
    </source>
</evidence>
<dbReference type="InterPro" id="IPR002035">
    <property type="entry name" value="VWF_A"/>
</dbReference>
<protein>
    <submittedName>
        <fullName evidence="2">VWA domain-containing protein</fullName>
    </submittedName>
</protein>
<dbReference type="Pfam" id="PF00092">
    <property type="entry name" value="VWA"/>
    <property type="match status" value="1"/>
</dbReference>
<organism evidence="2 3">
    <name type="scientific">Ideonella alba</name>
    <dbReference type="NCBI Taxonomy" id="2824118"/>
    <lineage>
        <taxon>Bacteria</taxon>
        <taxon>Pseudomonadati</taxon>
        <taxon>Pseudomonadota</taxon>
        <taxon>Betaproteobacteria</taxon>
        <taxon>Burkholderiales</taxon>
        <taxon>Sphaerotilaceae</taxon>
        <taxon>Ideonella</taxon>
    </lineage>
</organism>
<proteinExistence type="predicted"/>
<dbReference type="SUPFAM" id="SSF53300">
    <property type="entry name" value="vWA-like"/>
    <property type="match status" value="1"/>
</dbReference>
<dbReference type="InterPro" id="IPR051928">
    <property type="entry name" value="NorD/CobT"/>
</dbReference>
<accession>A0A941BB23</accession>
<comment type="caution">
    <text evidence="2">The sequence shown here is derived from an EMBL/GenBank/DDBJ whole genome shotgun (WGS) entry which is preliminary data.</text>
</comment>
<gene>
    <name evidence="2" type="ORF">KAK03_07955</name>
</gene>
<dbReference type="Proteomes" id="UP000676246">
    <property type="component" value="Unassembled WGS sequence"/>
</dbReference>
<evidence type="ECO:0000313" key="3">
    <source>
        <dbReference type="Proteomes" id="UP000676246"/>
    </source>
</evidence>
<sequence length="759" mass="83652">MLAPQSSTRHPLWRERLGRVFLEVDAVFDDALDRGLPLLSDTGAGEWMDLCAWLARLGRGPEPVLAALEAWPEVAHAAGEAVMHPLREAIGTFQKSPNGRAIAPLLQSLPAVARRLPSEPALRRYLQLVVGLMQRTSVSIHGRHATEPSPGLPALLQAAPRLVAQVPLDGLARWIEAGIRAHGGHPQRQIAFFAAESDDSRALLQRERHGTLLMDAQRRLQCTLQSLWQWDATLVPQPVDAEAPLPQPWLANDGDADTPLWGLRLPEVLDEVNGISASTRYRLMIGHLALHRRHSQALVADNWSPLQRLAVECLEDARVDRALLQRCPGLRSAMQALHPCPTLDSVDESRQSGLRVRLTRLSHALLFGAPKDVLEDETLAAFDAALADGADSTAMSRLALGWAARSRRASDQFADVVFDGTQVDWRDDNRHLWRFIEDGDEEQSFDDAARRLPHHDEHGLPPRRHPEWDEGAQQLRPDWVSVYDHLQPAGDASEIDRLLQRHAGTARHLQRLLQHLRPQDRARLRRQVEGSELDLDAAVRALVDARASGQAVDTRVQMSTRPEGRRFAVTLLLDLSASVNDPVPGAPGETVLSLSRAAVALLAQAVDALGDQLAIVGFHSNTRHEVRMWHLKGFGERWSDGHPAARLAGVQGAFSTRLGAALRHAGDALLARPADQRLMLVLTDGVPSDVDAPDPQHLVADAAHAVRTLAGQGLPVHAVSVDRAADDYLRRIFGKRFSVVDRVEQLPRRLPEVFAALTR</sequence>
<dbReference type="InterPro" id="IPR036465">
    <property type="entry name" value="vWFA_dom_sf"/>
</dbReference>
<reference evidence="2 3" key="1">
    <citation type="submission" date="2021-04" db="EMBL/GenBank/DDBJ databases">
        <title>The genome sequence of Ideonella sp. 3Y2.</title>
        <authorList>
            <person name="Liu Y."/>
        </authorList>
    </citation>
    <scope>NUCLEOTIDE SEQUENCE [LARGE SCALE GENOMIC DNA]</scope>
    <source>
        <strain evidence="2 3">3Y2</strain>
    </source>
</reference>